<keyword evidence="1 2" id="KW-0597">Phosphoprotein</keyword>
<dbReference type="PROSITE" id="PS50110">
    <property type="entry name" value="RESPONSE_REGULATORY"/>
    <property type="match status" value="1"/>
</dbReference>
<name>A0A859QJV1_9HYPH</name>
<keyword evidence="5" id="KW-1185">Reference proteome</keyword>
<gene>
    <name evidence="4" type="ORF">FKV68_08950</name>
</gene>
<sequence length="122" mass="13234">MSSPLTVAIVDDDDAIREALDSLVKSCGYTSQVFASAEDFLAHGDREGIGCILLDVKMPGLSGLELQDRLNHQPPKPPIIFMTSYRDEKTRSSAMDGGALAFLAKPVEVDCLIHFIEVALAR</sequence>
<dbReference type="GO" id="GO:0000160">
    <property type="term" value="P:phosphorelay signal transduction system"/>
    <property type="evidence" value="ECO:0007669"/>
    <property type="project" value="InterPro"/>
</dbReference>
<dbReference type="Gene3D" id="3.40.50.2300">
    <property type="match status" value="1"/>
</dbReference>
<dbReference type="RefSeq" id="WP_180941118.1">
    <property type="nucleotide sequence ID" value="NZ_CP041238.1"/>
</dbReference>
<evidence type="ECO:0000313" key="4">
    <source>
        <dbReference type="EMBL" id="QLL61567.1"/>
    </source>
</evidence>
<evidence type="ECO:0000313" key="5">
    <source>
        <dbReference type="Proteomes" id="UP000510721"/>
    </source>
</evidence>
<dbReference type="EMBL" id="CP041238">
    <property type="protein sequence ID" value="QLL61567.1"/>
    <property type="molecule type" value="Genomic_DNA"/>
</dbReference>
<evidence type="ECO:0000256" key="2">
    <source>
        <dbReference type="PROSITE-ProRule" id="PRU00169"/>
    </source>
</evidence>
<dbReference type="KEGG" id="emx:FKV68_08950"/>
<evidence type="ECO:0000256" key="1">
    <source>
        <dbReference type="ARBA" id="ARBA00022553"/>
    </source>
</evidence>
<dbReference type="InterPro" id="IPR011006">
    <property type="entry name" value="CheY-like_superfamily"/>
</dbReference>
<evidence type="ECO:0000259" key="3">
    <source>
        <dbReference type="PROSITE" id="PS50110"/>
    </source>
</evidence>
<accession>A0A859QJV1</accession>
<dbReference type="SMART" id="SM00448">
    <property type="entry name" value="REC"/>
    <property type="match status" value="1"/>
</dbReference>
<reference evidence="4 5" key="1">
    <citation type="submission" date="2019-06" db="EMBL/GenBank/DDBJ databases">
        <title>Complete genome sequence of Ensifer mexicanus ITTG R7 isolated from nodules of Acacia angustissima (Mill.) Kuntze.</title>
        <authorList>
            <person name="Rincon-Rosales R."/>
            <person name="Rogel M.A."/>
            <person name="Guerrero G."/>
            <person name="Rincon-Molina C.I."/>
            <person name="Lopez-Lopez A."/>
            <person name="Martinez-Romero E."/>
        </authorList>
    </citation>
    <scope>NUCLEOTIDE SEQUENCE [LARGE SCALE GENOMIC DNA]</scope>
    <source>
        <strain evidence="4 5">ITTG R7</strain>
    </source>
</reference>
<proteinExistence type="predicted"/>
<dbReference type="PANTHER" id="PTHR44591">
    <property type="entry name" value="STRESS RESPONSE REGULATOR PROTEIN 1"/>
    <property type="match status" value="1"/>
</dbReference>
<dbReference type="PANTHER" id="PTHR44591:SF25">
    <property type="entry name" value="CHEMOTAXIS TWO-COMPONENT RESPONSE REGULATOR"/>
    <property type="match status" value="1"/>
</dbReference>
<organism evidence="4 5">
    <name type="scientific">Sinorhizobium mexicanum</name>
    <dbReference type="NCBI Taxonomy" id="375549"/>
    <lineage>
        <taxon>Bacteria</taxon>
        <taxon>Pseudomonadati</taxon>
        <taxon>Pseudomonadota</taxon>
        <taxon>Alphaproteobacteria</taxon>
        <taxon>Hyphomicrobiales</taxon>
        <taxon>Rhizobiaceae</taxon>
        <taxon>Sinorhizobium/Ensifer group</taxon>
        <taxon>Sinorhizobium</taxon>
    </lineage>
</organism>
<protein>
    <submittedName>
        <fullName evidence="4">Response regulator</fullName>
    </submittedName>
</protein>
<feature type="modified residue" description="4-aspartylphosphate" evidence="2">
    <location>
        <position position="55"/>
    </location>
</feature>
<dbReference type="Proteomes" id="UP000510721">
    <property type="component" value="Chromosome"/>
</dbReference>
<dbReference type="InterPro" id="IPR001789">
    <property type="entry name" value="Sig_transdc_resp-reg_receiver"/>
</dbReference>
<dbReference type="Pfam" id="PF00072">
    <property type="entry name" value="Response_reg"/>
    <property type="match status" value="1"/>
</dbReference>
<dbReference type="InterPro" id="IPR050595">
    <property type="entry name" value="Bact_response_regulator"/>
</dbReference>
<dbReference type="SUPFAM" id="SSF52172">
    <property type="entry name" value="CheY-like"/>
    <property type="match status" value="1"/>
</dbReference>
<feature type="domain" description="Response regulatory" evidence="3">
    <location>
        <begin position="6"/>
        <end position="120"/>
    </location>
</feature>
<dbReference type="AlphaFoldDB" id="A0A859QJV1"/>